<evidence type="ECO:0000313" key="3">
    <source>
        <dbReference type="Proteomes" id="UP000694415"/>
    </source>
</evidence>
<feature type="transmembrane region" description="Helical" evidence="1">
    <location>
        <begin position="53"/>
        <end position="73"/>
    </location>
</feature>
<evidence type="ECO:0000256" key="1">
    <source>
        <dbReference type="SAM" id="Phobius"/>
    </source>
</evidence>
<keyword evidence="1" id="KW-0472">Membrane</keyword>
<sequence length="79" mass="9084">MERELLRRALAGESRGCRCWSNLDFRYFWNTEYQMCSCCPAPQGYAECKEELLFGWGVVVSCALLLEIINIGLSVEIKI</sequence>
<dbReference type="AlphaFoldDB" id="A0A8C6ILD6"/>
<keyword evidence="1" id="KW-0812">Transmembrane</keyword>
<protein>
    <submittedName>
        <fullName evidence="2">Uncharacterized protein</fullName>
    </submittedName>
</protein>
<dbReference type="GeneTree" id="ENSGT00960000193069"/>
<accession>A0A8C6ILD6</accession>
<reference evidence="2" key="1">
    <citation type="submission" date="2025-08" db="UniProtKB">
        <authorList>
            <consortium name="Ensembl"/>
        </authorList>
    </citation>
    <scope>IDENTIFICATION</scope>
</reference>
<evidence type="ECO:0000313" key="2">
    <source>
        <dbReference type="Ensembl" id="ENSMSIP00000037629.1"/>
    </source>
</evidence>
<dbReference type="Ensembl" id="ENSMSIT00000047479.1">
    <property type="protein sequence ID" value="ENSMSIP00000037629.1"/>
    <property type="gene ID" value="ENSMSIG00000031334.1"/>
</dbReference>
<dbReference type="Proteomes" id="UP000694415">
    <property type="component" value="Unplaced"/>
</dbReference>
<reference evidence="2" key="2">
    <citation type="submission" date="2025-09" db="UniProtKB">
        <authorList>
            <consortium name="Ensembl"/>
        </authorList>
    </citation>
    <scope>IDENTIFICATION</scope>
</reference>
<name>A0A8C6ILD6_MUSSI</name>
<proteinExistence type="predicted"/>
<keyword evidence="3" id="KW-1185">Reference proteome</keyword>
<organism evidence="2 3">
    <name type="scientific">Mus spicilegus</name>
    <name type="common">Mound-building mouse</name>
    <dbReference type="NCBI Taxonomy" id="10103"/>
    <lineage>
        <taxon>Eukaryota</taxon>
        <taxon>Metazoa</taxon>
        <taxon>Chordata</taxon>
        <taxon>Craniata</taxon>
        <taxon>Vertebrata</taxon>
        <taxon>Euteleostomi</taxon>
        <taxon>Mammalia</taxon>
        <taxon>Eutheria</taxon>
        <taxon>Euarchontoglires</taxon>
        <taxon>Glires</taxon>
        <taxon>Rodentia</taxon>
        <taxon>Myomorpha</taxon>
        <taxon>Muroidea</taxon>
        <taxon>Muridae</taxon>
        <taxon>Murinae</taxon>
        <taxon>Mus</taxon>
        <taxon>Mus</taxon>
    </lineage>
</organism>
<keyword evidence="1" id="KW-1133">Transmembrane helix</keyword>